<dbReference type="PANTHER" id="PTHR30329">
    <property type="entry name" value="STATOR ELEMENT OF FLAGELLAR MOTOR COMPLEX"/>
    <property type="match status" value="1"/>
</dbReference>
<comment type="caution">
    <text evidence="6">The sequence shown here is derived from an EMBL/GenBank/DDBJ whole genome shotgun (WGS) entry which is preliminary data.</text>
</comment>
<dbReference type="Gene3D" id="3.30.1330.60">
    <property type="entry name" value="OmpA-like domain"/>
    <property type="match status" value="2"/>
</dbReference>
<dbReference type="InterPro" id="IPR036737">
    <property type="entry name" value="OmpA-like_sf"/>
</dbReference>
<evidence type="ECO:0000256" key="1">
    <source>
        <dbReference type="ARBA" id="ARBA00004442"/>
    </source>
</evidence>
<dbReference type="InterPro" id="IPR006690">
    <property type="entry name" value="OMPA-like_CS"/>
</dbReference>
<dbReference type="AlphaFoldDB" id="A0A2W7QJN0"/>
<dbReference type="OrthoDB" id="9809364at2"/>
<dbReference type="PRINTS" id="PR01021">
    <property type="entry name" value="OMPADOMAIN"/>
</dbReference>
<gene>
    <name evidence="6" type="ORF">LV85_03623</name>
</gene>
<proteinExistence type="predicted"/>
<dbReference type="Pfam" id="PF00691">
    <property type="entry name" value="OmpA"/>
    <property type="match status" value="2"/>
</dbReference>
<evidence type="ECO:0000313" key="6">
    <source>
        <dbReference type="EMBL" id="PZX48553.1"/>
    </source>
</evidence>
<dbReference type="GO" id="GO:0009279">
    <property type="term" value="C:cell outer membrane"/>
    <property type="evidence" value="ECO:0007669"/>
    <property type="project" value="UniProtKB-SubCell"/>
</dbReference>
<dbReference type="PROSITE" id="PS01068">
    <property type="entry name" value="OMPA_1"/>
    <property type="match status" value="1"/>
</dbReference>
<evidence type="ECO:0000256" key="4">
    <source>
        <dbReference type="PROSITE-ProRule" id="PRU00473"/>
    </source>
</evidence>
<evidence type="ECO:0000313" key="7">
    <source>
        <dbReference type="Proteomes" id="UP000248882"/>
    </source>
</evidence>
<comment type="subcellular location">
    <subcellularLocation>
        <location evidence="1">Cell outer membrane</location>
    </subcellularLocation>
</comment>
<feature type="domain" description="OmpA-like" evidence="5">
    <location>
        <begin position="680"/>
        <end position="801"/>
    </location>
</feature>
<protein>
    <submittedName>
        <fullName evidence="6">OmpA family protein</fullName>
    </submittedName>
</protein>
<keyword evidence="2 4" id="KW-0472">Membrane</keyword>
<keyword evidence="7" id="KW-1185">Reference proteome</keyword>
<dbReference type="PANTHER" id="PTHR30329:SF21">
    <property type="entry name" value="LIPOPROTEIN YIAD-RELATED"/>
    <property type="match status" value="1"/>
</dbReference>
<dbReference type="InterPro" id="IPR006664">
    <property type="entry name" value="OMP_bac"/>
</dbReference>
<dbReference type="InterPro" id="IPR050330">
    <property type="entry name" value="Bact_OuterMem_StrucFunc"/>
</dbReference>
<dbReference type="CDD" id="cd07185">
    <property type="entry name" value="OmpA_C-like"/>
    <property type="match status" value="2"/>
</dbReference>
<feature type="domain" description="OmpA-like" evidence="5">
    <location>
        <begin position="532"/>
        <end position="654"/>
    </location>
</feature>
<dbReference type="EMBL" id="QKZT01000019">
    <property type="protein sequence ID" value="PZX48553.1"/>
    <property type="molecule type" value="Genomic_DNA"/>
</dbReference>
<evidence type="ECO:0000259" key="5">
    <source>
        <dbReference type="PROSITE" id="PS51123"/>
    </source>
</evidence>
<evidence type="ECO:0000256" key="3">
    <source>
        <dbReference type="ARBA" id="ARBA00023237"/>
    </source>
</evidence>
<evidence type="ECO:0000256" key="2">
    <source>
        <dbReference type="ARBA" id="ARBA00023136"/>
    </source>
</evidence>
<accession>A0A2W7QJN0</accession>
<keyword evidence="3" id="KW-0998">Cell outer membrane</keyword>
<sequence>MVLIMKKIFTILSITVAMIFGSVGVSEAQKSKVRYADKQMELMNYKNAMEIYEQAYAKKPNYETAKKIAGAQDILRDYDMSYDWWKTTVGYDEADNSDYVQYLRSAQLTDNFDEAVSTLQAKGVTADDLDVAKLLTVKSKKKVKVEGVESLNSAGSDFDLAVDAAGNKYFVSDRGGIYPSDMPSLRIDSRNRFFSEEKSDFTDREYFSVYKQDTAGTVTELMSNIPGTFNFSDPSYDKSQGILFYSVTREIKKVKKHDNIVVQPEIYYSKLNTDGTLEGFYPVPFNDSIGYAVMNPFVDEEAKRLYFTSDMPKLAEDGKTKIPQKDTDLYYVTYDENMAFGTPVNLGDEINTTGNESHAFRKGDTFYFSSTGHPGVGGMDIFQADYTASQFSNVQNMGIPINSLADDFAYREVVDKDGKEEVYLSSNRKGGQGLDDIYTMQEVYKQFLARVIDCEGLVITDSYMATLRDKTQNGNVQTTRGTSGQLHAELEPDSDFGIVISKPGYFSVTDESITTKGFEGDTVKREYTLIAIPYQLPVYVDIVYYDLDKFKIRDDAKPALDKLGEMMTKYPFLDLLVASYTDSRASDEYNIILSNNRAKAVTEYMAQHNISGDRIRLEWFGEQDLVNDCGNGIPCAEADHQLNRRSELVLEAFPDPTKNYEIPESFKDLNYCDPEALFEDIQKELAAIPTIYFDFDKSMLRSVHKKELERTAIMLKRMPNLMLYIEGHTDQRGTEEYNKPLSERRADVVKAYLTKRGIEDNRMEETWFGESKPIYDCNEVTCTEAMHQLNRRTELRVGKSSFTYSGRKKKVDTM</sequence>
<dbReference type="PROSITE" id="PS51123">
    <property type="entry name" value="OMPA_2"/>
    <property type="match status" value="2"/>
</dbReference>
<dbReference type="SUPFAM" id="SSF103088">
    <property type="entry name" value="OmpA-like"/>
    <property type="match status" value="2"/>
</dbReference>
<dbReference type="Proteomes" id="UP000248882">
    <property type="component" value="Unassembled WGS sequence"/>
</dbReference>
<reference evidence="6 7" key="1">
    <citation type="submission" date="2018-06" db="EMBL/GenBank/DDBJ databases">
        <title>Genomic Encyclopedia of Archaeal and Bacterial Type Strains, Phase II (KMG-II): from individual species to whole genera.</title>
        <authorList>
            <person name="Goeker M."/>
        </authorList>
    </citation>
    <scope>NUCLEOTIDE SEQUENCE [LARGE SCALE GENOMIC DNA]</scope>
    <source>
        <strain evidence="6 7">DSM 19830</strain>
    </source>
</reference>
<dbReference type="InterPro" id="IPR006665">
    <property type="entry name" value="OmpA-like"/>
</dbReference>
<organism evidence="6 7">
    <name type="scientific">Algoriphagus chordae</name>
    <dbReference type="NCBI Taxonomy" id="237019"/>
    <lineage>
        <taxon>Bacteria</taxon>
        <taxon>Pseudomonadati</taxon>
        <taxon>Bacteroidota</taxon>
        <taxon>Cytophagia</taxon>
        <taxon>Cytophagales</taxon>
        <taxon>Cyclobacteriaceae</taxon>
        <taxon>Algoriphagus</taxon>
    </lineage>
</organism>
<name>A0A2W7QJN0_9BACT</name>